<keyword evidence="2" id="KW-1185">Reference proteome</keyword>
<dbReference type="OrthoDB" id="3239511at2759"/>
<evidence type="ECO:0000313" key="2">
    <source>
        <dbReference type="Proteomes" id="UP000054538"/>
    </source>
</evidence>
<sequence length="133" mass="15267">MNKQMDGPTCPLVYTDYILCHSSHSITIFAAYPIINQQEHPVTYHLLKCMQAFIDLDIYTALEVHTEETLAAGHAALKTFSEMMMPQPTQKNWNFPKIHTNSHVFDNITPKGATKNYNTKPNESMHRPLKTIY</sequence>
<dbReference type="Proteomes" id="UP000054538">
    <property type="component" value="Unassembled WGS sequence"/>
</dbReference>
<name>A0A0D0D7H0_9AGAM</name>
<protein>
    <submittedName>
        <fullName evidence="1">Uncharacterized protein</fullName>
    </submittedName>
</protein>
<dbReference type="HOGENOM" id="CLU_009122_3_2_1"/>
<reference evidence="2" key="2">
    <citation type="submission" date="2015-01" db="EMBL/GenBank/DDBJ databases">
        <title>Evolutionary Origins and Diversification of the Mycorrhizal Mutualists.</title>
        <authorList>
            <consortium name="DOE Joint Genome Institute"/>
            <consortium name="Mycorrhizal Genomics Consortium"/>
            <person name="Kohler A."/>
            <person name="Kuo A."/>
            <person name="Nagy L.G."/>
            <person name="Floudas D."/>
            <person name="Copeland A."/>
            <person name="Barry K.W."/>
            <person name="Cichocki N."/>
            <person name="Veneault-Fourrey C."/>
            <person name="LaButti K."/>
            <person name="Lindquist E.A."/>
            <person name="Lipzen A."/>
            <person name="Lundell T."/>
            <person name="Morin E."/>
            <person name="Murat C."/>
            <person name="Riley R."/>
            <person name="Ohm R."/>
            <person name="Sun H."/>
            <person name="Tunlid A."/>
            <person name="Henrissat B."/>
            <person name="Grigoriev I.V."/>
            <person name="Hibbett D.S."/>
            <person name="Martin F."/>
        </authorList>
    </citation>
    <scope>NUCLEOTIDE SEQUENCE [LARGE SCALE GENOMIC DNA]</scope>
    <source>
        <strain evidence="2">Ve08.2h10</strain>
    </source>
</reference>
<dbReference type="AlphaFoldDB" id="A0A0D0D7H0"/>
<dbReference type="EMBL" id="KN827607">
    <property type="protein sequence ID" value="KIK76219.1"/>
    <property type="molecule type" value="Genomic_DNA"/>
</dbReference>
<evidence type="ECO:0000313" key="1">
    <source>
        <dbReference type="EMBL" id="KIK76219.1"/>
    </source>
</evidence>
<dbReference type="InParanoid" id="A0A0D0D7H0"/>
<organism evidence="1 2">
    <name type="scientific">Paxillus rubicundulus Ve08.2h10</name>
    <dbReference type="NCBI Taxonomy" id="930991"/>
    <lineage>
        <taxon>Eukaryota</taxon>
        <taxon>Fungi</taxon>
        <taxon>Dikarya</taxon>
        <taxon>Basidiomycota</taxon>
        <taxon>Agaricomycotina</taxon>
        <taxon>Agaricomycetes</taxon>
        <taxon>Agaricomycetidae</taxon>
        <taxon>Boletales</taxon>
        <taxon>Paxilineae</taxon>
        <taxon>Paxillaceae</taxon>
        <taxon>Paxillus</taxon>
    </lineage>
</organism>
<reference evidence="1 2" key="1">
    <citation type="submission" date="2014-04" db="EMBL/GenBank/DDBJ databases">
        <authorList>
            <consortium name="DOE Joint Genome Institute"/>
            <person name="Kuo A."/>
            <person name="Kohler A."/>
            <person name="Jargeat P."/>
            <person name="Nagy L.G."/>
            <person name="Floudas D."/>
            <person name="Copeland A."/>
            <person name="Barry K.W."/>
            <person name="Cichocki N."/>
            <person name="Veneault-Fourrey C."/>
            <person name="LaButti K."/>
            <person name="Lindquist E.A."/>
            <person name="Lipzen A."/>
            <person name="Lundell T."/>
            <person name="Morin E."/>
            <person name="Murat C."/>
            <person name="Sun H."/>
            <person name="Tunlid A."/>
            <person name="Henrissat B."/>
            <person name="Grigoriev I.V."/>
            <person name="Hibbett D.S."/>
            <person name="Martin F."/>
            <person name="Nordberg H.P."/>
            <person name="Cantor M.N."/>
            <person name="Hua S.X."/>
        </authorList>
    </citation>
    <scope>NUCLEOTIDE SEQUENCE [LARGE SCALE GENOMIC DNA]</scope>
    <source>
        <strain evidence="1 2">Ve08.2h10</strain>
    </source>
</reference>
<accession>A0A0D0D7H0</accession>
<gene>
    <name evidence="1" type="ORF">PAXRUDRAFT_782743</name>
</gene>
<proteinExistence type="predicted"/>